<keyword evidence="3" id="KW-0288">FMN</keyword>
<dbReference type="PANTHER" id="PTHR33798:SF5">
    <property type="entry name" value="FLAVIN REDUCTASE LIKE DOMAIN-CONTAINING PROTEIN"/>
    <property type="match status" value="1"/>
</dbReference>
<protein>
    <recommendedName>
        <fullName evidence="5">Flavin reductase like domain-containing protein</fullName>
    </recommendedName>
</protein>
<evidence type="ECO:0000256" key="2">
    <source>
        <dbReference type="ARBA" id="ARBA00022630"/>
    </source>
</evidence>
<reference evidence="7" key="1">
    <citation type="submission" date="2017-05" db="EMBL/GenBank/DDBJ databases">
        <title>Dechlorination kinetics govern the competition between two new strains of the genus Sulfurospirillum.</title>
        <authorList>
            <person name="Buttet G.F."/>
            <person name="Murray A.M."/>
            <person name="Goris T."/>
            <person name="Burion M."/>
            <person name="Lin B."/>
            <person name="Rolle M."/>
            <person name="Maillard J."/>
        </authorList>
    </citation>
    <scope>NUCLEOTIDE SEQUENCE [LARGE SCALE GENOMIC DNA]</scope>
    <source>
        <strain evidence="7">SL2-1</strain>
    </source>
</reference>
<keyword evidence="2" id="KW-0285">Flavoprotein</keyword>
<dbReference type="OrthoDB" id="9794638at2"/>
<accession>A0A1Y0HQZ7</accession>
<evidence type="ECO:0000256" key="3">
    <source>
        <dbReference type="ARBA" id="ARBA00022643"/>
    </source>
</evidence>
<comment type="similarity">
    <text evidence="4">Belongs to the flavoredoxin family.</text>
</comment>
<dbReference type="Pfam" id="PF01613">
    <property type="entry name" value="Flavin_Reduct"/>
    <property type="match status" value="1"/>
</dbReference>
<evidence type="ECO:0000259" key="5">
    <source>
        <dbReference type="SMART" id="SM00903"/>
    </source>
</evidence>
<gene>
    <name evidence="6" type="ORF">Sdiek1_2586</name>
</gene>
<dbReference type="SMART" id="SM00903">
    <property type="entry name" value="Flavin_Reduct"/>
    <property type="match status" value="1"/>
</dbReference>
<dbReference type="Proteomes" id="UP000196005">
    <property type="component" value="Chromosome"/>
</dbReference>
<sequence length="190" mass="20954">MLLDFSKLDATSIYKLISNTVTPRPIAWISTEHNGITNLAPFSYFIPLSSEPPMLIVSIGKKEDGSPKDTLANVLNGSKATINFVSKELKDVMSQSAASLPYEQSEFETFEIKSEIPLNNYPKMVKGTKAAFFCRFVKTISIEGSETTPCLLLVEHAYYADEIIDEALHVKLDNVGRVGSKFLVDGSLVL</sequence>
<evidence type="ECO:0000256" key="4">
    <source>
        <dbReference type="ARBA" id="ARBA00038054"/>
    </source>
</evidence>
<dbReference type="EMBL" id="CP021416">
    <property type="protein sequence ID" value="ARU49735.1"/>
    <property type="molecule type" value="Genomic_DNA"/>
</dbReference>
<dbReference type="InterPro" id="IPR012349">
    <property type="entry name" value="Split_barrel_FMN-bd"/>
</dbReference>
<proteinExistence type="inferred from homology"/>
<comment type="cofactor">
    <cofactor evidence="1">
        <name>FMN</name>
        <dbReference type="ChEBI" id="CHEBI:58210"/>
    </cofactor>
</comment>
<name>A0A1Y0HQZ7_9BACT</name>
<feature type="domain" description="Flavin reductase like" evidence="5">
    <location>
        <begin position="21"/>
        <end position="177"/>
    </location>
</feature>
<evidence type="ECO:0000313" key="7">
    <source>
        <dbReference type="Proteomes" id="UP000196005"/>
    </source>
</evidence>
<dbReference type="PANTHER" id="PTHR33798">
    <property type="entry name" value="FLAVOPROTEIN OXYGENASE"/>
    <property type="match status" value="1"/>
</dbReference>
<dbReference type="AlphaFoldDB" id="A0A1Y0HQZ7"/>
<dbReference type="RefSeq" id="WP_087439428.1">
    <property type="nucleotide sequence ID" value="NZ_CP021416.1"/>
</dbReference>
<dbReference type="KEGG" id="suls:Sdiek1_2586"/>
<dbReference type="InterPro" id="IPR002563">
    <property type="entry name" value="Flavin_Rdtase-like_dom"/>
</dbReference>
<dbReference type="GO" id="GO:0016646">
    <property type="term" value="F:oxidoreductase activity, acting on the CH-NH group of donors, NAD or NADP as acceptor"/>
    <property type="evidence" value="ECO:0007669"/>
    <property type="project" value="UniProtKB-ARBA"/>
</dbReference>
<dbReference type="SUPFAM" id="SSF50475">
    <property type="entry name" value="FMN-binding split barrel"/>
    <property type="match status" value="1"/>
</dbReference>
<keyword evidence="7" id="KW-1185">Reference proteome</keyword>
<evidence type="ECO:0000256" key="1">
    <source>
        <dbReference type="ARBA" id="ARBA00001917"/>
    </source>
</evidence>
<dbReference type="Gene3D" id="2.30.110.10">
    <property type="entry name" value="Electron Transport, Fmn-binding Protein, Chain A"/>
    <property type="match status" value="1"/>
</dbReference>
<dbReference type="GO" id="GO:0010181">
    <property type="term" value="F:FMN binding"/>
    <property type="evidence" value="ECO:0007669"/>
    <property type="project" value="InterPro"/>
</dbReference>
<evidence type="ECO:0000313" key="6">
    <source>
        <dbReference type="EMBL" id="ARU49735.1"/>
    </source>
</evidence>
<organism evidence="6 7">
    <name type="scientific">Sulfurospirillum diekertiae</name>
    <dbReference type="NCBI Taxonomy" id="1854492"/>
    <lineage>
        <taxon>Bacteria</taxon>
        <taxon>Pseudomonadati</taxon>
        <taxon>Campylobacterota</taxon>
        <taxon>Epsilonproteobacteria</taxon>
        <taxon>Campylobacterales</taxon>
        <taxon>Sulfurospirillaceae</taxon>
        <taxon>Sulfurospirillum</taxon>
    </lineage>
</organism>